<comment type="function">
    <text evidence="10">Cell wall formation. Catalyzes the transfer of a GlcNAc subunit on undecaprenyl-pyrophosphoryl-MurNAc-pentapeptide (lipid intermediate I) to form undecaprenyl-pyrophosphoryl-MurNAc-(pentapeptide)GlcNAc (lipid intermediate II).</text>
</comment>
<proteinExistence type="inferred from homology"/>
<accession>A0AA37T644</accession>
<dbReference type="NCBIfam" id="TIGR01133">
    <property type="entry name" value="murG"/>
    <property type="match status" value="1"/>
</dbReference>
<comment type="similarity">
    <text evidence="10">Belongs to the glycosyltransferase 28 family. MurG subfamily.</text>
</comment>
<feature type="binding site" evidence="10">
    <location>
        <position position="273"/>
    </location>
    <ligand>
        <name>UDP-N-acetyl-alpha-D-glucosamine</name>
        <dbReference type="ChEBI" id="CHEBI:57705"/>
    </ligand>
</feature>
<dbReference type="GO" id="GO:0051301">
    <property type="term" value="P:cell division"/>
    <property type="evidence" value="ECO:0007669"/>
    <property type="project" value="UniProtKB-KW"/>
</dbReference>
<gene>
    <name evidence="10 13" type="primary">murG</name>
    <name evidence="13" type="ORF">GCM10007877_12910</name>
</gene>
<dbReference type="CDD" id="cd03785">
    <property type="entry name" value="GT28_MurG"/>
    <property type="match status" value="1"/>
</dbReference>
<dbReference type="HAMAP" id="MF_00033">
    <property type="entry name" value="MurG"/>
    <property type="match status" value="1"/>
</dbReference>
<feature type="binding site" evidence="10">
    <location>
        <position position="318"/>
    </location>
    <ligand>
        <name>UDP-N-acetyl-alpha-D-glucosamine</name>
        <dbReference type="ChEBI" id="CHEBI:57705"/>
    </ligand>
</feature>
<reference evidence="13 14" key="1">
    <citation type="journal article" date="2014" name="Int. J. Syst. Evol. Microbiol.">
        <title>Complete genome sequence of Corynebacterium casei LMG S-19264T (=DSM 44701T), isolated from a smear-ripened cheese.</title>
        <authorList>
            <consortium name="US DOE Joint Genome Institute (JGI-PGF)"/>
            <person name="Walter F."/>
            <person name="Albersmeier A."/>
            <person name="Kalinowski J."/>
            <person name="Ruckert C."/>
        </authorList>
    </citation>
    <scope>NUCLEOTIDE SEQUENCE [LARGE SCALE GENOMIC DNA]</scope>
    <source>
        <strain evidence="13 14">NBRC 110095</strain>
    </source>
</reference>
<dbReference type="EMBL" id="BSPD01000031">
    <property type="protein sequence ID" value="GLS25577.1"/>
    <property type="molecule type" value="Genomic_DNA"/>
</dbReference>
<evidence type="ECO:0000313" key="14">
    <source>
        <dbReference type="Proteomes" id="UP001156870"/>
    </source>
</evidence>
<comment type="pathway">
    <text evidence="10">Cell wall biogenesis; peptidoglycan biosynthesis.</text>
</comment>
<evidence type="ECO:0000256" key="5">
    <source>
        <dbReference type="ARBA" id="ARBA00022960"/>
    </source>
</evidence>
<keyword evidence="7 10" id="KW-0472">Membrane</keyword>
<dbReference type="PANTHER" id="PTHR21015:SF22">
    <property type="entry name" value="GLYCOSYLTRANSFERASE"/>
    <property type="match status" value="1"/>
</dbReference>
<dbReference type="Pfam" id="PF04101">
    <property type="entry name" value="Glyco_tran_28_C"/>
    <property type="match status" value="1"/>
</dbReference>
<feature type="binding site" evidence="10">
    <location>
        <position position="178"/>
    </location>
    <ligand>
        <name>UDP-N-acetyl-alpha-D-glucosamine</name>
        <dbReference type="ChEBI" id="CHEBI:57705"/>
    </ligand>
</feature>
<dbReference type="Pfam" id="PF03033">
    <property type="entry name" value="Glyco_transf_28"/>
    <property type="match status" value="1"/>
</dbReference>
<dbReference type="InterPro" id="IPR004276">
    <property type="entry name" value="GlycoTrans_28_N"/>
</dbReference>
<evidence type="ECO:0000256" key="6">
    <source>
        <dbReference type="ARBA" id="ARBA00022984"/>
    </source>
</evidence>
<evidence type="ECO:0000256" key="9">
    <source>
        <dbReference type="ARBA" id="ARBA00023316"/>
    </source>
</evidence>
<feature type="binding site" evidence="10">
    <location>
        <position position="210"/>
    </location>
    <ligand>
        <name>UDP-N-acetyl-alpha-D-glucosamine</name>
        <dbReference type="ChEBI" id="CHEBI:57705"/>
    </ligand>
</feature>
<dbReference type="GO" id="GO:0050511">
    <property type="term" value="F:undecaprenyldiphospho-muramoylpentapeptide beta-N-acetylglucosaminyltransferase activity"/>
    <property type="evidence" value="ECO:0007669"/>
    <property type="project" value="UniProtKB-UniRule"/>
</dbReference>
<keyword evidence="5 10" id="KW-0133">Cell shape</keyword>
<dbReference type="GO" id="GO:0005886">
    <property type="term" value="C:plasma membrane"/>
    <property type="evidence" value="ECO:0007669"/>
    <property type="project" value="UniProtKB-SubCell"/>
</dbReference>
<keyword evidence="3 10" id="KW-0328">Glycosyltransferase</keyword>
<evidence type="ECO:0000256" key="3">
    <source>
        <dbReference type="ARBA" id="ARBA00022676"/>
    </source>
</evidence>
<dbReference type="RefSeq" id="WP_232594194.1">
    <property type="nucleotide sequence ID" value="NZ_BSPD01000031.1"/>
</dbReference>
<evidence type="ECO:0000256" key="1">
    <source>
        <dbReference type="ARBA" id="ARBA00022475"/>
    </source>
</evidence>
<keyword evidence="6 10" id="KW-0573">Peptidoglycan synthesis</keyword>
<feature type="binding site" evidence="10">
    <location>
        <begin position="292"/>
        <end position="297"/>
    </location>
    <ligand>
        <name>UDP-N-acetyl-alpha-D-glucosamine</name>
        <dbReference type="ChEBI" id="CHEBI:57705"/>
    </ligand>
</feature>
<dbReference type="GO" id="GO:0071555">
    <property type="term" value="P:cell wall organization"/>
    <property type="evidence" value="ECO:0007669"/>
    <property type="project" value="UniProtKB-KW"/>
</dbReference>
<evidence type="ECO:0000256" key="10">
    <source>
        <dbReference type="HAMAP-Rule" id="MF_00033"/>
    </source>
</evidence>
<feature type="domain" description="Glycosyltransferase family 28 N-terminal" evidence="11">
    <location>
        <begin position="23"/>
        <end position="160"/>
    </location>
</feature>
<evidence type="ECO:0000313" key="13">
    <source>
        <dbReference type="EMBL" id="GLS25577.1"/>
    </source>
</evidence>
<dbReference type="Proteomes" id="UP001156870">
    <property type="component" value="Unassembled WGS sequence"/>
</dbReference>
<feature type="binding site" evidence="10">
    <location>
        <position position="142"/>
    </location>
    <ligand>
        <name>UDP-N-acetyl-alpha-D-glucosamine</name>
        <dbReference type="ChEBI" id="CHEBI:57705"/>
    </ligand>
</feature>
<sequence length="388" mass="41542">MNAVVEHTIKNPKVNTGSEPLRVLIMAGGTGGHVFPALAVAKELIAQGAFVSWLGTRRGIESRLVPEAGIDIDYITIEGVRGKGMSSLLKAPFLIAKAVRQSMSVLRQRRAQVVLGLGGFASGPGGVAARLMNIPVVIHEQNAAAGTTNKLLARIAQRVLVAFPKAFSQGKWVGNPVRPEISALPSPKVRLAQLTTEENAPLKILVLGGSLGATAINQLLPEALALLKTRVQASMPVLVRHQVGEKHVSATCEYYQQQDIDVDGKTIDVMPFIADMAEAYGWADFIICRAGALTVAEITAAGCAALMVPFPHAIDDHQTKNAQWLVDNKAGMLIPQSQLNAERLCEEIEHKWCHRSELLAMAVNAKALAMPGAATEVVNVCREVCRRG</sequence>
<dbReference type="EC" id="2.4.1.227" evidence="10"/>
<dbReference type="AlphaFoldDB" id="A0AA37T644"/>
<organism evidence="13 14">
    <name type="scientific">Marinibactrum halimedae</name>
    <dbReference type="NCBI Taxonomy" id="1444977"/>
    <lineage>
        <taxon>Bacteria</taxon>
        <taxon>Pseudomonadati</taxon>
        <taxon>Pseudomonadota</taxon>
        <taxon>Gammaproteobacteria</taxon>
        <taxon>Cellvibrionales</taxon>
        <taxon>Cellvibrionaceae</taxon>
        <taxon>Marinibactrum</taxon>
    </lineage>
</organism>
<feature type="binding site" evidence="10">
    <location>
        <begin position="30"/>
        <end position="32"/>
    </location>
    <ligand>
        <name>UDP-N-acetyl-alpha-D-glucosamine</name>
        <dbReference type="ChEBI" id="CHEBI:57705"/>
    </ligand>
</feature>
<comment type="subcellular location">
    <subcellularLocation>
        <location evidence="10">Cell membrane</location>
        <topology evidence="10">Peripheral membrane protein</topology>
        <orientation evidence="10">Cytoplasmic side</orientation>
    </subcellularLocation>
</comment>
<keyword evidence="9 10" id="KW-0961">Cell wall biogenesis/degradation</keyword>
<keyword evidence="8 10" id="KW-0131">Cell cycle</keyword>
<evidence type="ECO:0000259" key="12">
    <source>
        <dbReference type="Pfam" id="PF04101"/>
    </source>
</evidence>
<name>A0AA37T644_9GAMM</name>
<evidence type="ECO:0000256" key="2">
    <source>
        <dbReference type="ARBA" id="ARBA00022618"/>
    </source>
</evidence>
<comment type="caution">
    <text evidence="13">The sequence shown here is derived from an EMBL/GenBank/DDBJ whole genome shotgun (WGS) entry which is preliminary data.</text>
</comment>
<feature type="domain" description="Glycosyl transferase family 28 C-terminal" evidence="12">
    <location>
        <begin position="204"/>
        <end position="374"/>
    </location>
</feature>
<dbReference type="InterPro" id="IPR006009">
    <property type="entry name" value="GlcNAc_MurG"/>
</dbReference>
<dbReference type="GO" id="GO:0009252">
    <property type="term" value="P:peptidoglycan biosynthetic process"/>
    <property type="evidence" value="ECO:0007669"/>
    <property type="project" value="UniProtKB-UniRule"/>
</dbReference>
<keyword evidence="14" id="KW-1185">Reference proteome</keyword>
<dbReference type="Gene3D" id="3.40.50.2000">
    <property type="entry name" value="Glycogen Phosphorylase B"/>
    <property type="match status" value="2"/>
</dbReference>
<comment type="catalytic activity">
    <reaction evidence="10">
        <text>di-trans,octa-cis-undecaprenyl diphospho-N-acetyl-alpha-D-muramoyl-L-alanyl-D-glutamyl-meso-2,6-diaminopimeloyl-D-alanyl-D-alanine + UDP-N-acetyl-alpha-D-glucosamine = di-trans,octa-cis-undecaprenyl diphospho-[N-acetyl-alpha-D-glucosaminyl-(1-&gt;4)]-N-acetyl-alpha-D-muramoyl-L-alanyl-D-glutamyl-meso-2,6-diaminopimeloyl-D-alanyl-D-alanine + UDP + H(+)</text>
        <dbReference type="Rhea" id="RHEA:31227"/>
        <dbReference type="ChEBI" id="CHEBI:15378"/>
        <dbReference type="ChEBI" id="CHEBI:57705"/>
        <dbReference type="ChEBI" id="CHEBI:58223"/>
        <dbReference type="ChEBI" id="CHEBI:61387"/>
        <dbReference type="ChEBI" id="CHEBI:61388"/>
        <dbReference type="EC" id="2.4.1.227"/>
    </reaction>
</comment>
<protein>
    <recommendedName>
        <fullName evidence="10">UDP-N-acetylglucosamine--N-acetylmuramyl-(pentapeptide) pyrophosphoryl-undecaprenol N-acetylglucosamine transferase</fullName>
        <ecNumber evidence="10">2.4.1.227</ecNumber>
    </recommendedName>
    <alternativeName>
        <fullName evidence="10">Undecaprenyl-PP-MurNAc-pentapeptide-UDPGlcNAc GlcNAc transferase</fullName>
    </alternativeName>
</protein>
<dbReference type="PANTHER" id="PTHR21015">
    <property type="entry name" value="UDP-N-ACETYLGLUCOSAMINE--N-ACETYLMURAMYL-(PENTAPEPTIDE) PYROPHOSPHORYL-UNDECAPRENOL N-ACETYLGLUCOSAMINE TRANSFERASE 1"/>
    <property type="match status" value="1"/>
</dbReference>
<dbReference type="GO" id="GO:0005975">
    <property type="term" value="P:carbohydrate metabolic process"/>
    <property type="evidence" value="ECO:0007669"/>
    <property type="project" value="InterPro"/>
</dbReference>
<dbReference type="InterPro" id="IPR007235">
    <property type="entry name" value="Glyco_trans_28_C"/>
</dbReference>
<keyword evidence="4 10" id="KW-0808">Transferase</keyword>
<evidence type="ECO:0000256" key="8">
    <source>
        <dbReference type="ARBA" id="ARBA00023306"/>
    </source>
</evidence>
<evidence type="ECO:0000259" key="11">
    <source>
        <dbReference type="Pfam" id="PF03033"/>
    </source>
</evidence>
<evidence type="ECO:0000256" key="7">
    <source>
        <dbReference type="ARBA" id="ARBA00023136"/>
    </source>
</evidence>
<dbReference type="SUPFAM" id="SSF53756">
    <property type="entry name" value="UDP-Glycosyltransferase/glycogen phosphorylase"/>
    <property type="match status" value="1"/>
</dbReference>
<evidence type="ECO:0000256" key="4">
    <source>
        <dbReference type="ARBA" id="ARBA00022679"/>
    </source>
</evidence>
<keyword evidence="2 10" id="KW-0132">Cell division</keyword>
<dbReference type="GO" id="GO:0008360">
    <property type="term" value="P:regulation of cell shape"/>
    <property type="evidence" value="ECO:0007669"/>
    <property type="project" value="UniProtKB-KW"/>
</dbReference>
<keyword evidence="1 10" id="KW-1003">Cell membrane</keyword>